<proteinExistence type="predicted"/>
<reference evidence="4" key="4">
    <citation type="journal article" date="2008" name="Nucleic Acids Res.">
        <title>The rice annotation project database (RAP-DB): 2008 update.</title>
        <authorList>
            <consortium name="The rice annotation project (RAP)"/>
        </authorList>
    </citation>
    <scope>GENOME REANNOTATION</scope>
    <source>
        <strain evidence="4">cv. Nipponbare</strain>
    </source>
</reference>
<reference evidence="3" key="2">
    <citation type="submission" date="2002-09" db="EMBL/GenBank/DDBJ databases">
        <title>Oryza sativa nipponbare(GA3) genomic DNA, chromosome 9, PAC clone:P0448B03.</title>
        <authorList>
            <person name="Sasaki T."/>
            <person name="Matsumoto T."/>
            <person name="Katayose Y."/>
        </authorList>
    </citation>
    <scope>NUCLEOTIDE SEQUENCE</scope>
</reference>
<evidence type="ECO:0000313" key="4">
    <source>
        <dbReference type="Proteomes" id="UP000000763"/>
    </source>
</evidence>
<dbReference type="AlphaFoldDB" id="Q6EQC4"/>
<reference evidence="4" key="3">
    <citation type="journal article" date="2005" name="Nature">
        <title>The map-based sequence of the rice genome.</title>
        <authorList>
            <consortium name="International rice genome sequencing project (IRGSP)"/>
            <person name="Matsumoto T."/>
            <person name="Wu J."/>
            <person name="Kanamori H."/>
            <person name="Katayose Y."/>
            <person name="Fujisawa M."/>
            <person name="Namiki N."/>
            <person name="Mizuno H."/>
            <person name="Yamamoto K."/>
            <person name="Antonio B.A."/>
            <person name="Baba T."/>
            <person name="Sakata K."/>
            <person name="Nagamura Y."/>
            <person name="Aoki H."/>
            <person name="Arikawa K."/>
            <person name="Arita K."/>
            <person name="Bito T."/>
            <person name="Chiden Y."/>
            <person name="Fujitsuka N."/>
            <person name="Fukunaka R."/>
            <person name="Hamada M."/>
            <person name="Harada C."/>
            <person name="Hayashi A."/>
            <person name="Hijishita S."/>
            <person name="Honda M."/>
            <person name="Hosokawa S."/>
            <person name="Ichikawa Y."/>
            <person name="Idonuma A."/>
            <person name="Iijima M."/>
            <person name="Ikeda M."/>
            <person name="Ikeno M."/>
            <person name="Ito K."/>
            <person name="Ito S."/>
            <person name="Ito T."/>
            <person name="Ito Y."/>
            <person name="Ito Y."/>
            <person name="Iwabuchi A."/>
            <person name="Kamiya K."/>
            <person name="Karasawa W."/>
            <person name="Kurita K."/>
            <person name="Katagiri S."/>
            <person name="Kikuta A."/>
            <person name="Kobayashi H."/>
            <person name="Kobayashi N."/>
            <person name="Machita K."/>
            <person name="Maehara T."/>
            <person name="Masukawa M."/>
            <person name="Mizubayashi T."/>
            <person name="Mukai Y."/>
            <person name="Nagasaki H."/>
            <person name="Nagata Y."/>
            <person name="Naito S."/>
            <person name="Nakashima M."/>
            <person name="Nakama Y."/>
            <person name="Nakamichi Y."/>
            <person name="Nakamura M."/>
            <person name="Meguro A."/>
            <person name="Negishi M."/>
            <person name="Ohta I."/>
            <person name="Ohta T."/>
            <person name="Okamoto M."/>
            <person name="Ono N."/>
            <person name="Saji S."/>
            <person name="Sakaguchi M."/>
            <person name="Sakai K."/>
            <person name="Shibata M."/>
            <person name="Shimokawa T."/>
            <person name="Song J."/>
            <person name="Takazaki Y."/>
            <person name="Terasawa K."/>
            <person name="Tsugane M."/>
            <person name="Tsuji K."/>
            <person name="Ueda S."/>
            <person name="Waki K."/>
            <person name="Yamagata H."/>
            <person name="Yamamoto M."/>
            <person name="Yamamoto S."/>
            <person name="Yamane H."/>
            <person name="Yoshiki S."/>
            <person name="Yoshihara R."/>
            <person name="Yukawa K."/>
            <person name="Zhong H."/>
            <person name="Yano M."/>
            <person name="Yuan Q."/>
            <person name="Ouyang S."/>
            <person name="Liu J."/>
            <person name="Jones K.M."/>
            <person name="Gansberger K."/>
            <person name="Moffat K."/>
            <person name="Hill J."/>
            <person name="Bera J."/>
            <person name="Fadrosh D."/>
            <person name="Jin S."/>
            <person name="Johri S."/>
            <person name="Kim M."/>
            <person name="Overton L."/>
            <person name="Reardon M."/>
            <person name="Tsitrin T."/>
            <person name="Vuong H."/>
            <person name="Weaver B."/>
            <person name="Ciecko A."/>
            <person name="Tallon L."/>
            <person name="Jackson J."/>
            <person name="Pai G."/>
            <person name="Aken S.V."/>
            <person name="Utterback T."/>
            <person name="Reidmuller S."/>
            <person name="Feldblyum T."/>
            <person name="Hsiao J."/>
            <person name="Zismann V."/>
            <person name="Iobst S."/>
            <person name="de Vazeille A.R."/>
            <person name="Buell C.R."/>
            <person name="Ying K."/>
            <person name="Li Y."/>
            <person name="Lu T."/>
            <person name="Huang Y."/>
            <person name="Zhao Q."/>
            <person name="Feng Q."/>
            <person name="Zhang L."/>
            <person name="Zhu J."/>
            <person name="Weng Q."/>
            <person name="Mu J."/>
            <person name="Lu Y."/>
            <person name="Fan D."/>
            <person name="Liu Y."/>
            <person name="Guan J."/>
            <person name="Zhang Y."/>
            <person name="Yu S."/>
            <person name="Liu X."/>
            <person name="Zhang Y."/>
            <person name="Hong G."/>
            <person name="Han B."/>
            <person name="Choisne N."/>
            <person name="Demange N."/>
            <person name="Orjeda G."/>
            <person name="Samain S."/>
            <person name="Cattolico L."/>
            <person name="Pelletier E."/>
            <person name="Couloux A."/>
            <person name="Segurens B."/>
            <person name="Wincker P."/>
            <person name="D'Hont A."/>
            <person name="Scarpelli C."/>
            <person name="Weissenbach J."/>
            <person name="Salanoubat M."/>
            <person name="Quetier F."/>
            <person name="Yu Y."/>
            <person name="Kim H.R."/>
            <person name="Rambo T."/>
            <person name="Currie J."/>
            <person name="Collura K."/>
            <person name="Luo M."/>
            <person name="Yang T."/>
            <person name="Ammiraju J.S.S."/>
            <person name="Engler F."/>
            <person name="Soderlund C."/>
            <person name="Wing R.A."/>
            <person name="Palmer L.E."/>
            <person name="de la Bastide M."/>
            <person name="Spiegel L."/>
            <person name="Nascimento L."/>
            <person name="Zutavern T."/>
            <person name="O'Shaughnessy A."/>
            <person name="Dike S."/>
            <person name="Dedhia N."/>
            <person name="Preston R."/>
            <person name="Balija V."/>
            <person name="McCombie W.R."/>
            <person name="Chow T."/>
            <person name="Chen H."/>
            <person name="Chung M."/>
            <person name="Chen C."/>
            <person name="Shaw J."/>
            <person name="Wu H."/>
            <person name="Hsiao K."/>
            <person name="Chao Y."/>
            <person name="Chu M."/>
            <person name="Cheng C."/>
            <person name="Hour A."/>
            <person name="Lee P."/>
            <person name="Lin S."/>
            <person name="Lin Y."/>
            <person name="Liou J."/>
            <person name="Liu S."/>
            <person name="Hsing Y."/>
            <person name="Raghuvanshi S."/>
            <person name="Mohanty A."/>
            <person name="Bharti A.K."/>
            <person name="Gaur A."/>
            <person name="Gupta V."/>
            <person name="Kumar D."/>
            <person name="Ravi V."/>
            <person name="Vij S."/>
            <person name="Kapur A."/>
            <person name="Khurana P."/>
            <person name="Khurana P."/>
            <person name="Khurana J.P."/>
            <person name="Tyagi A.K."/>
            <person name="Gaikwad K."/>
            <person name="Singh A."/>
            <person name="Dalal V."/>
            <person name="Srivastava S."/>
            <person name="Dixit A."/>
            <person name="Pal A.K."/>
            <person name="Ghazi I.A."/>
            <person name="Yadav M."/>
            <person name="Pandit A."/>
            <person name="Bhargava A."/>
            <person name="Sureshbabu K."/>
            <person name="Batra K."/>
            <person name="Sharma T.R."/>
            <person name="Mohapatra T."/>
            <person name="Singh N.K."/>
            <person name="Messing J."/>
            <person name="Nelson A.B."/>
            <person name="Fuks G."/>
            <person name="Kavchok S."/>
            <person name="Keizer G."/>
            <person name="Linton E."/>
            <person name="Llaca V."/>
            <person name="Song R."/>
            <person name="Tanyolac B."/>
            <person name="Young S."/>
            <person name="Ho-Il K."/>
            <person name="Hahn J.H."/>
            <person name="Sangsakoo G."/>
            <person name="Vanavichit A."/>
            <person name="de Mattos Luiz.A.T."/>
            <person name="Zimmer P.D."/>
            <person name="Malone G."/>
            <person name="Dellagostin O."/>
            <person name="de Oliveira A.C."/>
            <person name="Bevan M."/>
            <person name="Bancroft I."/>
            <person name="Minx P."/>
            <person name="Cordum H."/>
            <person name="Wilson R."/>
            <person name="Cheng Z."/>
            <person name="Jin W."/>
            <person name="Jiang J."/>
            <person name="Leong S.A."/>
            <person name="Iwama H."/>
            <person name="Gojobori T."/>
            <person name="Itoh T."/>
            <person name="Niimura Y."/>
            <person name="Fujii Y."/>
            <person name="Habara T."/>
            <person name="Sakai H."/>
            <person name="Sato Y."/>
            <person name="Wilson G."/>
            <person name="Kumar K."/>
            <person name="McCouch S."/>
            <person name="Juretic N."/>
            <person name="Hoen D."/>
            <person name="Wright S."/>
            <person name="Bruskiewich R."/>
            <person name="Bureau T."/>
            <person name="Miyao A."/>
            <person name="Hirochika H."/>
            <person name="Nishikawa T."/>
            <person name="Kadowaki K."/>
            <person name="Sugiura M."/>
            <person name="Burr B."/>
            <person name="Sasaki T."/>
        </authorList>
    </citation>
    <scope>NUCLEOTIDE SEQUENCE [LARGE SCALE GENOMIC DNA]</scope>
    <source>
        <strain evidence="4">cv. Nipponbare</strain>
    </source>
</reference>
<sequence>MWVLMSLLEVDAAVLIIAQSHRHRSHHPPPGRRARKRAAGSMRERKGELGLSLPSPRWLVIIAIAAREGEQDPTPMCLPTGSIAAPFPIVGSATAALLTAAEHLPPIGPVAATPPANHGRIHPSRGQSVVDP</sequence>
<protein>
    <submittedName>
        <fullName evidence="3">Uncharacterized protein</fullName>
    </submittedName>
</protein>
<name>Q6EQC4_ORYSJ</name>
<feature type="region of interest" description="Disordered" evidence="1">
    <location>
        <begin position="21"/>
        <end position="49"/>
    </location>
</feature>
<reference evidence="2" key="1">
    <citation type="submission" date="2002-04" db="EMBL/GenBank/DDBJ databases">
        <title>Oryza sativa nipponbare(GA3) genomic DNA, chromosome 9, BAC clone:OJ1104_G11.</title>
        <authorList>
            <person name="Sasaki T."/>
            <person name="Matsumoto T."/>
            <person name="Hattori M."/>
            <person name="Sakaki Y."/>
            <person name="Katayose Y."/>
        </authorList>
    </citation>
    <scope>NUCLEOTIDE SEQUENCE</scope>
</reference>
<evidence type="ECO:0000313" key="3">
    <source>
        <dbReference type="EMBL" id="BAD29146.1"/>
    </source>
</evidence>
<evidence type="ECO:0000313" key="2">
    <source>
        <dbReference type="EMBL" id="BAD28350.1"/>
    </source>
</evidence>
<evidence type="ECO:0000256" key="1">
    <source>
        <dbReference type="SAM" id="MobiDB-lite"/>
    </source>
</evidence>
<dbReference type="EMBL" id="AP005091">
    <property type="protein sequence ID" value="BAD28350.1"/>
    <property type="molecule type" value="Genomic_DNA"/>
</dbReference>
<feature type="region of interest" description="Disordered" evidence="1">
    <location>
        <begin position="109"/>
        <end position="132"/>
    </location>
</feature>
<dbReference type="Proteomes" id="UP000000763">
    <property type="component" value="Chromosome 9"/>
</dbReference>
<organism evidence="3 4">
    <name type="scientific">Oryza sativa subsp. japonica</name>
    <name type="common">Rice</name>
    <dbReference type="NCBI Taxonomy" id="39947"/>
    <lineage>
        <taxon>Eukaryota</taxon>
        <taxon>Viridiplantae</taxon>
        <taxon>Streptophyta</taxon>
        <taxon>Embryophyta</taxon>
        <taxon>Tracheophyta</taxon>
        <taxon>Spermatophyta</taxon>
        <taxon>Magnoliopsida</taxon>
        <taxon>Liliopsida</taxon>
        <taxon>Poales</taxon>
        <taxon>Poaceae</taxon>
        <taxon>BOP clade</taxon>
        <taxon>Oryzoideae</taxon>
        <taxon>Oryzeae</taxon>
        <taxon>Oryzinae</taxon>
        <taxon>Oryza</taxon>
        <taxon>Oryza sativa</taxon>
    </lineage>
</organism>
<gene>
    <name evidence="2" type="ORF">OJ1104_G11.32</name>
    <name evidence="3" type="ORF">P0448B03.5</name>
</gene>
<dbReference type="EMBL" id="AP005704">
    <property type="protein sequence ID" value="BAD29146.1"/>
    <property type="molecule type" value="Genomic_DNA"/>
</dbReference>
<feature type="compositionally biased region" description="Basic residues" evidence="1">
    <location>
        <begin position="21"/>
        <end position="38"/>
    </location>
</feature>
<accession>Q6EQC4</accession>